<dbReference type="PANTHER" id="PTHR13510:SF44">
    <property type="entry name" value="RABENOSYN-5"/>
    <property type="match status" value="1"/>
</dbReference>
<dbReference type="Proteomes" id="UP000002640">
    <property type="component" value="Unassembled WGS sequence"/>
</dbReference>
<evidence type="ECO:0000313" key="3">
    <source>
        <dbReference type="Proteomes" id="UP000002640"/>
    </source>
</evidence>
<dbReference type="InParanoid" id="G4YTE8"/>
<dbReference type="Gene3D" id="3.30.530.20">
    <property type="match status" value="1"/>
</dbReference>
<name>G4YTE8_PHYSP</name>
<reference evidence="2 3" key="1">
    <citation type="journal article" date="2006" name="Science">
        <title>Phytophthora genome sequences uncover evolutionary origins and mechanisms of pathogenesis.</title>
        <authorList>
            <person name="Tyler B.M."/>
            <person name="Tripathy S."/>
            <person name="Zhang X."/>
            <person name="Dehal P."/>
            <person name="Jiang R.H."/>
            <person name="Aerts A."/>
            <person name="Arredondo F.D."/>
            <person name="Baxter L."/>
            <person name="Bensasson D."/>
            <person name="Beynon J.L."/>
            <person name="Chapman J."/>
            <person name="Damasceno C.M."/>
            <person name="Dorrance A.E."/>
            <person name="Dou D."/>
            <person name="Dickerman A.W."/>
            <person name="Dubchak I.L."/>
            <person name="Garbelotto M."/>
            <person name="Gijzen M."/>
            <person name="Gordon S.G."/>
            <person name="Govers F."/>
            <person name="Grunwald N.J."/>
            <person name="Huang W."/>
            <person name="Ivors K.L."/>
            <person name="Jones R.W."/>
            <person name="Kamoun S."/>
            <person name="Krampis K."/>
            <person name="Lamour K.H."/>
            <person name="Lee M.K."/>
            <person name="McDonald W.H."/>
            <person name="Medina M."/>
            <person name="Meijer H.J."/>
            <person name="Nordberg E.K."/>
            <person name="Maclean D.J."/>
            <person name="Ospina-Giraldo M.D."/>
            <person name="Morris P.F."/>
            <person name="Phuntumart V."/>
            <person name="Putnam N.H."/>
            <person name="Rash S."/>
            <person name="Rose J.K."/>
            <person name="Sakihama Y."/>
            <person name="Salamov A.A."/>
            <person name="Savidor A."/>
            <person name="Scheuring C.F."/>
            <person name="Smith B.M."/>
            <person name="Sobral B.W."/>
            <person name="Terry A."/>
            <person name="Torto-Alalibo T.A."/>
            <person name="Win J."/>
            <person name="Xu Z."/>
            <person name="Zhang H."/>
            <person name="Grigoriev I.V."/>
            <person name="Rokhsar D.S."/>
            <person name="Boore J.L."/>
        </authorList>
    </citation>
    <scope>NUCLEOTIDE SEQUENCE [LARGE SCALE GENOMIC DNA]</scope>
    <source>
        <strain evidence="2 3">P6497</strain>
    </source>
</reference>
<evidence type="ECO:0000313" key="2">
    <source>
        <dbReference type="EMBL" id="EGZ23547.1"/>
    </source>
</evidence>
<dbReference type="EMBL" id="JH159152">
    <property type="protein sequence ID" value="EGZ23547.1"/>
    <property type="molecule type" value="Genomic_DNA"/>
</dbReference>
<gene>
    <name evidence="2" type="ORF">PHYSODRAFT_254983</name>
</gene>
<dbReference type="RefSeq" id="XP_009518835.1">
    <property type="nucleotide sequence ID" value="XM_009520540.1"/>
</dbReference>
<accession>G4YTE8</accession>
<dbReference type="SUPFAM" id="SSF55961">
    <property type="entry name" value="Bet v1-like"/>
    <property type="match status" value="1"/>
</dbReference>
<feature type="region of interest" description="Disordered" evidence="1">
    <location>
        <begin position="30"/>
        <end position="53"/>
    </location>
</feature>
<dbReference type="STRING" id="1094619.G4YTE8"/>
<proteinExistence type="predicted"/>
<keyword evidence="3" id="KW-1185">Reference proteome</keyword>
<protein>
    <recommendedName>
        <fullName evidence="4">START domain-containing protein</fullName>
    </recommendedName>
</protein>
<sequence length="320" mass="36621">MPPPDMPADQQQHCQDLTFQLLDRTLHSYNERNDSRDPYSGSPRHHAHLDNTQWKQLKTQKNASLYSERVHTPQRDLHLPGDNWDNPCVLLAVGSMDSTLDEVMFGLETPDFLAMQIRSEVVGKQPLDGAILEQLTEPTQADPYQFMGITWMVGEQSWPLRMIVRPRDFIIISATGVVRRPNGDRVGYEVVQPIDLPQCPPLPAPMVRGKLMYGAIYCQRENGTVDVYIQMYVETQGRLMDKLVVAAMWESTLGFWRAPQLSEMKKLQWCIENKSVKHQEQVSAWARTDMSIESRHCDNCLRKRSAASRRASVPVSDEKS</sequence>
<evidence type="ECO:0000256" key="1">
    <source>
        <dbReference type="SAM" id="MobiDB-lite"/>
    </source>
</evidence>
<dbReference type="KEGG" id="psoj:PHYSODRAFT_254983"/>
<dbReference type="InterPro" id="IPR052727">
    <property type="entry name" value="Rab4/Rab5_effector"/>
</dbReference>
<dbReference type="InterPro" id="IPR023393">
    <property type="entry name" value="START-like_dom_sf"/>
</dbReference>
<evidence type="ECO:0008006" key="4">
    <source>
        <dbReference type="Google" id="ProtNLM"/>
    </source>
</evidence>
<dbReference type="GeneID" id="20638556"/>
<organism evidence="2 3">
    <name type="scientific">Phytophthora sojae (strain P6497)</name>
    <name type="common">Soybean stem and root rot agent</name>
    <name type="synonym">Phytophthora megasperma f. sp. glycines</name>
    <dbReference type="NCBI Taxonomy" id="1094619"/>
    <lineage>
        <taxon>Eukaryota</taxon>
        <taxon>Sar</taxon>
        <taxon>Stramenopiles</taxon>
        <taxon>Oomycota</taxon>
        <taxon>Peronosporomycetes</taxon>
        <taxon>Peronosporales</taxon>
        <taxon>Peronosporaceae</taxon>
        <taxon>Phytophthora</taxon>
    </lineage>
</organism>
<dbReference type="AlphaFoldDB" id="G4YTE8"/>
<dbReference type="OMA" id="TWMVGEQ"/>
<dbReference type="PANTHER" id="PTHR13510">
    <property type="entry name" value="FYVE-FINGER-CONTAINING RAB5 EFFECTOR PROTEIN RABENOSYN-5-RELATED"/>
    <property type="match status" value="1"/>
</dbReference>
<dbReference type="SMR" id="G4YTE8"/>